<organism evidence="4 5">
    <name type="scientific">Aulographum hederae CBS 113979</name>
    <dbReference type="NCBI Taxonomy" id="1176131"/>
    <lineage>
        <taxon>Eukaryota</taxon>
        <taxon>Fungi</taxon>
        <taxon>Dikarya</taxon>
        <taxon>Ascomycota</taxon>
        <taxon>Pezizomycotina</taxon>
        <taxon>Dothideomycetes</taxon>
        <taxon>Pleosporomycetidae</taxon>
        <taxon>Aulographales</taxon>
        <taxon>Aulographaceae</taxon>
    </lineage>
</organism>
<dbReference type="PANTHER" id="PTHR28136">
    <property type="entry name" value="NUCLEUS EXPORT PROTEIN BRR6"/>
    <property type="match status" value="1"/>
</dbReference>
<feature type="compositionally biased region" description="Polar residues" evidence="1">
    <location>
        <begin position="98"/>
        <end position="121"/>
    </location>
</feature>
<keyword evidence="2" id="KW-0472">Membrane</keyword>
<dbReference type="GO" id="GO:0006998">
    <property type="term" value="P:nuclear envelope organization"/>
    <property type="evidence" value="ECO:0007669"/>
    <property type="project" value="InterPro"/>
</dbReference>
<keyword evidence="2" id="KW-0812">Transmembrane</keyword>
<dbReference type="SMART" id="SM01042">
    <property type="entry name" value="Brr6_like_C_C"/>
    <property type="match status" value="1"/>
</dbReference>
<feature type="region of interest" description="Disordered" evidence="1">
    <location>
        <begin position="34"/>
        <end position="122"/>
    </location>
</feature>
<feature type="region of interest" description="Disordered" evidence="1">
    <location>
        <begin position="135"/>
        <end position="234"/>
    </location>
</feature>
<reference evidence="4" key="1">
    <citation type="journal article" date="2020" name="Stud. Mycol.">
        <title>101 Dothideomycetes genomes: a test case for predicting lifestyles and emergence of pathogens.</title>
        <authorList>
            <person name="Haridas S."/>
            <person name="Albert R."/>
            <person name="Binder M."/>
            <person name="Bloem J."/>
            <person name="Labutti K."/>
            <person name="Salamov A."/>
            <person name="Andreopoulos B."/>
            <person name="Baker S."/>
            <person name="Barry K."/>
            <person name="Bills G."/>
            <person name="Bluhm B."/>
            <person name="Cannon C."/>
            <person name="Castanera R."/>
            <person name="Culley D."/>
            <person name="Daum C."/>
            <person name="Ezra D."/>
            <person name="Gonzalez J."/>
            <person name="Henrissat B."/>
            <person name="Kuo A."/>
            <person name="Liang C."/>
            <person name="Lipzen A."/>
            <person name="Lutzoni F."/>
            <person name="Magnuson J."/>
            <person name="Mondo S."/>
            <person name="Nolan M."/>
            <person name="Ohm R."/>
            <person name="Pangilinan J."/>
            <person name="Park H.-J."/>
            <person name="Ramirez L."/>
            <person name="Alfaro M."/>
            <person name="Sun H."/>
            <person name="Tritt A."/>
            <person name="Yoshinaga Y."/>
            <person name="Zwiers L.-H."/>
            <person name="Turgeon B."/>
            <person name="Goodwin S."/>
            <person name="Spatafora J."/>
            <person name="Crous P."/>
            <person name="Grigoriev I."/>
        </authorList>
    </citation>
    <scope>NUCLEOTIDE SEQUENCE</scope>
    <source>
        <strain evidence="4">CBS 113979</strain>
    </source>
</reference>
<dbReference type="EMBL" id="ML977154">
    <property type="protein sequence ID" value="KAF1987067.1"/>
    <property type="molecule type" value="Genomic_DNA"/>
</dbReference>
<dbReference type="PANTHER" id="PTHR28136:SF1">
    <property type="entry name" value="NUCLEUS EXPORT PROTEIN BRL1"/>
    <property type="match status" value="1"/>
</dbReference>
<feature type="domain" description="Brl1/Brr6" evidence="3">
    <location>
        <begin position="258"/>
        <end position="388"/>
    </location>
</feature>
<feature type="transmembrane region" description="Helical" evidence="2">
    <location>
        <begin position="264"/>
        <end position="285"/>
    </location>
</feature>
<evidence type="ECO:0000256" key="2">
    <source>
        <dbReference type="SAM" id="Phobius"/>
    </source>
</evidence>
<keyword evidence="5" id="KW-1185">Reference proteome</keyword>
<dbReference type="GO" id="GO:0031965">
    <property type="term" value="C:nuclear membrane"/>
    <property type="evidence" value="ECO:0007669"/>
    <property type="project" value="InterPro"/>
</dbReference>
<dbReference type="OrthoDB" id="5961at2759"/>
<gene>
    <name evidence="4" type="ORF">K402DRAFT_446224</name>
</gene>
<feature type="region of interest" description="Disordered" evidence="1">
    <location>
        <begin position="431"/>
        <end position="467"/>
    </location>
</feature>
<feature type="transmembrane region" description="Helical" evidence="2">
    <location>
        <begin position="368"/>
        <end position="387"/>
    </location>
</feature>
<keyword evidence="2" id="KW-1133">Transmembrane helix</keyword>
<dbReference type="AlphaFoldDB" id="A0A6G1H1Y6"/>
<evidence type="ECO:0000256" key="1">
    <source>
        <dbReference type="SAM" id="MobiDB-lite"/>
    </source>
</evidence>
<sequence>MERNSGFTPMDFTYENKVGPVDLTSPFMQINKTSDFNNASKKRNHTIFTTSPTKSHPSLREPSSTPFYFAGAPKPKPFNDPVFTTPRKPSNEILDSSGGETPTTPGNNADSEATPDTSNMGLRNKFALAMTFGRRDSFRGSGPSSPSPGKSPGKGAIPRVPYTDKAARRVEKKRSKERAAVVRRRGGKSARDDDYVTESEIEDRSLTIRRSPRKTSRHHDRDTTAGAEAEPQSNAPQASFLATLFSFLHDHPSLPHILSSYAQFILNLFLVLLTITVIWGFWSAIRSDVDNASQQASAEVLREMAICAKDYTANACHKSRVPAMETTCEEWKKCMNQDPKAVGRGRVSAHTFAEIINSFVEPISYKTMFVILLLVIGCVALSQFPLLRAPPGSHQLQGQFQHPPPTPQRQPSSGQAYTIGKNGYQYEIEPPGNAQWGLEPAPSGMAGFGGGESPGRQKQLVWEKSFH</sequence>
<evidence type="ECO:0000259" key="3">
    <source>
        <dbReference type="SMART" id="SM01042"/>
    </source>
</evidence>
<dbReference type="InterPro" id="IPR018767">
    <property type="entry name" value="Brl1/Brr6_dom"/>
</dbReference>
<evidence type="ECO:0000313" key="4">
    <source>
        <dbReference type="EMBL" id="KAF1987067.1"/>
    </source>
</evidence>
<dbReference type="Proteomes" id="UP000800041">
    <property type="component" value="Unassembled WGS sequence"/>
</dbReference>
<protein>
    <recommendedName>
        <fullName evidence="3">Brl1/Brr6 domain-containing protein</fullName>
    </recommendedName>
</protein>
<dbReference type="InterPro" id="IPR040202">
    <property type="entry name" value="Brl1/Brr6"/>
</dbReference>
<evidence type="ECO:0000313" key="5">
    <source>
        <dbReference type="Proteomes" id="UP000800041"/>
    </source>
</evidence>
<dbReference type="GO" id="GO:0055088">
    <property type="term" value="P:lipid homeostasis"/>
    <property type="evidence" value="ECO:0007669"/>
    <property type="project" value="InterPro"/>
</dbReference>
<name>A0A6G1H1Y6_9PEZI</name>
<feature type="compositionally biased region" description="Polar residues" evidence="1">
    <location>
        <begin position="46"/>
        <end position="66"/>
    </location>
</feature>
<feature type="compositionally biased region" description="Basic residues" evidence="1">
    <location>
        <begin position="170"/>
        <end position="188"/>
    </location>
</feature>
<accession>A0A6G1H1Y6</accession>
<proteinExistence type="predicted"/>
<feature type="compositionally biased region" description="Low complexity" evidence="1">
    <location>
        <begin position="140"/>
        <end position="155"/>
    </location>
</feature>
<dbReference type="Pfam" id="PF10104">
    <property type="entry name" value="Brr6_like_C_C"/>
    <property type="match status" value="1"/>
</dbReference>
<feature type="region of interest" description="Disordered" evidence="1">
    <location>
        <begin position="392"/>
        <end position="416"/>
    </location>
</feature>